<feature type="signal peptide" evidence="1">
    <location>
        <begin position="1"/>
        <end position="18"/>
    </location>
</feature>
<accession>A0AAD5MUJ5</accession>
<organism evidence="3 5">
    <name type="scientific">Parelaphostrongylus tenuis</name>
    <name type="common">Meningeal worm</name>
    <dbReference type="NCBI Taxonomy" id="148309"/>
    <lineage>
        <taxon>Eukaryota</taxon>
        <taxon>Metazoa</taxon>
        <taxon>Ecdysozoa</taxon>
        <taxon>Nematoda</taxon>
        <taxon>Chromadorea</taxon>
        <taxon>Rhabditida</taxon>
        <taxon>Rhabditina</taxon>
        <taxon>Rhabditomorpha</taxon>
        <taxon>Strongyloidea</taxon>
        <taxon>Metastrongylidae</taxon>
        <taxon>Parelaphostrongylus</taxon>
    </lineage>
</organism>
<name>A0AAD5MUJ5_PARTN</name>
<dbReference type="Pfam" id="PF00188">
    <property type="entry name" value="CAP"/>
    <property type="match status" value="1"/>
</dbReference>
<dbReference type="InterPro" id="IPR035940">
    <property type="entry name" value="CAP_sf"/>
</dbReference>
<reference evidence="3" key="1">
    <citation type="submission" date="2021-06" db="EMBL/GenBank/DDBJ databases">
        <title>Parelaphostrongylus tenuis whole genome reference sequence.</title>
        <authorList>
            <person name="Garwood T.J."/>
            <person name="Larsen P.A."/>
            <person name="Fountain-Jones N.M."/>
            <person name="Garbe J.R."/>
            <person name="Macchietto M.G."/>
            <person name="Kania S.A."/>
            <person name="Gerhold R.W."/>
            <person name="Richards J.E."/>
            <person name="Wolf T.M."/>
        </authorList>
    </citation>
    <scope>NUCLEOTIDE SEQUENCE</scope>
    <source>
        <strain evidence="3">MNPRO001-30</strain>
        <tissue evidence="3">Meninges</tissue>
    </source>
</reference>
<feature type="domain" description="SCP" evidence="2">
    <location>
        <begin position="49"/>
        <end position="195"/>
    </location>
</feature>
<protein>
    <recommendedName>
        <fullName evidence="2">SCP domain-containing protein</fullName>
    </recommendedName>
</protein>
<dbReference type="Proteomes" id="UP001196413">
    <property type="component" value="Unassembled WGS sequence"/>
</dbReference>
<keyword evidence="5" id="KW-1185">Reference proteome</keyword>
<dbReference type="EMBL" id="JAHQIW010005092">
    <property type="protein sequence ID" value="KAJ1364880.1"/>
    <property type="molecule type" value="Genomic_DNA"/>
</dbReference>
<keyword evidence="1" id="KW-0732">Signal</keyword>
<dbReference type="CDD" id="cd05380">
    <property type="entry name" value="CAP_euk"/>
    <property type="match status" value="1"/>
</dbReference>
<dbReference type="InterPro" id="IPR014044">
    <property type="entry name" value="CAP_dom"/>
</dbReference>
<dbReference type="Gene3D" id="3.40.33.10">
    <property type="entry name" value="CAP"/>
    <property type="match status" value="1"/>
</dbReference>
<evidence type="ECO:0000313" key="4">
    <source>
        <dbReference type="EMBL" id="KAJ1364881.1"/>
    </source>
</evidence>
<dbReference type="SUPFAM" id="SSF55797">
    <property type="entry name" value="PR-1-like"/>
    <property type="match status" value="1"/>
</dbReference>
<evidence type="ECO:0000313" key="3">
    <source>
        <dbReference type="EMBL" id="KAJ1364880.1"/>
    </source>
</evidence>
<sequence>MNTPFALFIFIAVMQAGSEHYRYKEVAIPESCDNITQMTSTLRRQSLWLHNTMRWAFQNGWYEGEGFPNSSNMSLLNYDCELEKAAYNIAVLCPNNTDPSFNYTGSNNFTGFVEAYANTDLLVHFFQKAYWFWHSTRNTTLVGLTPSESNKAMIPFLQTMVGSMTKLGCAFYPYCNSSDTSLVNTSLLVSYVCQYGEPHLEVGIPIYTNGTPCSECNSSSTSCVDGVLCNYTMH</sequence>
<comment type="caution">
    <text evidence="3">The sequence shown here is derived from an EMBL/GenBank/DDBJ whole genome shotgun (WGS) entry which is preliminary data.</text>
</comment>
<dbReference type="AlphaFoldDB" id="A0AAD5MUJ5"/>
<gene>
    <name evidence="3" type="ORF">KIN20_025069</name>
    <name evidence="4" type="ORF">KIN20_025071</name>
</gene>
<proteinExistence type="predicted"/>
<evidence type="ECO:0000313" key="5">
    <source>
        <dbReference type="Proteomes" id="UP001196413"/>
    </source>
</evidence>
<dbReference type="EMBL" id="JAHQIW010005092">
    <property type="protein sequence ID" value="KAJ1364881.1"/>
    <property type="molecule type" value="Genomic_DNA"/>
</dbReference>
<evidence type="ECO:0000259" key="2">
    <source>
        <dbReference type="Pfam" id="PF00188"/>
    </source>
</evidence>
<evidence type="ECO:0000256" key="1">
    <source>
        <dbReference type="SAM" id="SignalP"/>
    </source>
</evidence>
<feature type="chain" id="PRO_5042441346" description="SCP domain-containing protein" evidence="1">
    <location>
        <begin position="19"/>
        <end position="234"/>
    </location>
</feature>